<reference evidence="1 2" key="1">
    <citation type="submission" date="2018-05" db="EMBL/GenBank/DDBJ databases">
        <title>Genome sequencing of Flavobacterium sp. HYN0049.</title>
        <authorList>
            <person name="Yi H."/>
            <person name="Baek C."/>
        </authorList>
    </citation>
    <scope>NUCLEOTIDE SEQUENCE [LARGE SCALE GENOMIC DNA]</scope>
    <source>
        <strain evidence="1 2">HYN0049</strain>
    </source>
</reference>
<protein>
    <submittedName>
        <fullName evidence="1">DUF3822 domain-containing protein</fullName>
    </submittedName>
</protein>
<evidence type="ECO:0000313" key="2">
    <source>
        <dbReference type="Proteomes" id="UP000244937"/>
    </source>
</evidence>
<dbReference type="Gene3D" id="3.30.420.250">
    <property type="match status" value="1"/>
</dbReference>
<gene>
    <name evidence="1" type="ORF">HYN49_14015</name>
</gene>
<accession>A0A2S1SLP5</accession>
<dbReference type="AlphaFoldDB" id="A0A2S1SLP5"/>
<sequence>MHPMSSSITEKNYRKLIIRAGLEGFSFAVGDTLNERILSFEEVDFSAYTKTHKVEEHYWKAFLEYRELTRMYDEVVVLHDNNLNTFVPSALFDEAYAGSYLQYNTKVFETDLFAFDTIESPEIKNVYVPYVNINNFLIDQFGPFEYRHSNTVLVSALLNLSKNVEEKLVFVHFDEKCFEIVVVQNRKLLLFNSFEYQNAADFIYYLLFTCEQLNLNPENLKLQLLGKITEESELFRMAYKYVRNVSLADVSTLQRRNDFSISQNLQHFILFQL</sequence>
<dbReference type="KEGG" id="fpal:HYN49_14015"/>
<dbReference type="CDD" id="cd24013">
    <property type="entry name" value="ASKHA_ATPase_BT3980-like"/>
    <property type="match status" value="1"/>
</dbReference>
<keyword evidence="2" id="KW-1185">Reference proteome</keyword>
<dbReference type="Pfam" id="PF12864">
    <property type="entry name" value="DUF3822"/>
    <property type="match status" value="1"/>
</dbReference>
<proteinExistence type="predicted"/>
<dbReference type="Proteomes" id="UP000244937">
    <property type="component" value="Chromosome"/>
</dbReference>
<dbReference type="InterPro" id="IPR024213">
    <property type="entry name" value="DUF3822"/>
</dbReference>
<evidence type="ECO:0000313" key="1">
    <source>
        <dbReference type="EMBL" id="AWI27323.1"/>
    </source>
</evidence>
<name>A0A2S1SLP5_9FLAO</name>
<dbReference type="OrthoDB" id="658622at2"/>
<organism evidence="1 2">
    <name type="scientific">Flavobacterium pallidum</name>
    <dbReference type="NCBI Taxonomy" id="2172098"/>
    <lineage>
        <taxon>Bacteria</taxon>
        <taxon>Pseudomonadati</taxon>
        <taxon>Bacteroidota</taxon>
        <taxon>Flavobacteriia</taxon>
        <taxon>Flavobacteriales</taxon>
        <taxon>Flavobacteriaceae</taxon>
        <taxon>Flavobacterium</taxon>
    </lineage>
</organism>
<dbReference type="EMBL" id="CP029187">
    <property type="protein sequence ID" value="AWI27323.1"/>
    <property type="molecule type" value="Genomic_DNA"/>
</dbReference>
<dbReference type="Gene3D" id="3.30.420.260">
    <property type="match status" value="1"/>
</dbReference>